<reference evidence="2" key="1">
    <citation type="journal article" date="2014" name="Genome Biol. Evol.">
        <title>Gene arrangement convergence, diverse intron content, and genetic code modifications in mitochondrial genomes of Sphaeropleales (Chlorophyta).</title>
        <authorList>
            <person name="Fucikova K."/>
            <person name="Lewis P.O."/>
            <person name="Gonzalez-Halphen D."/>
            <person name="Lewis L.A."/>
        </authorList>
    </citation>
    <scope>NUCLEOTIDE SEQUENCE</scope>
    <source>
        <strain evidence="2">UTEX B66</strain>
    </source>
</reference>
<dbReference type="RefSeq" id="YP_009054602.1">
    <property type="nucleotide sequence ID" value="NC_024756.1"/>
</dbReference>
<dbReference type="Pfam" id="PF13655">
    <property type="entry name" value="RVT_N"/>
    <property type="match status" value="1"/>
</dbReference>
<organism evidence="2">
    <name type="scientific">Bracteacoccus minor</name>
    <dbReference type="NCBI Taxonomy" id="50037"/>
    <lineage>
        <taxon>Eukaryota</taxon>
        <taxon>Viridiplantae</taxon>
        <taxon>Chlorophyta</taxon>
        <taxon>core chlorophytes</taxon>
        <taxon>Chlorophyceae</taxon>
        <taxon>CS clade</taxon>
        <taxon>Sphaeropleales</taxon>
        <taxon>Bracteacoccaceae</taxon>
        <taxon>Bracteacoccus</taxon>
    </lineage>
</organism>
<gene>
    <name evidence="2" type="primary">rrnL4</name>
    <name evidence="2" type="ORF">EL32_r02</name>
</gene>
<protein>
    <submittedName>
        <fullName evidence="2">Hypothetical reverse transcriptase</fullName>
    </submittedName>
</protein>
<accession>A0A076VFW4</accession>
<keyword evidence="2" id="KW-0695">RNA-directed DNA polymerase</keyword>
<evidence type="ECO:0000259" key="1">
    <source>
        <dbReference type="Pfam" id="PF13655"/>
    </source>
</evidence>
<name>A0A076VFW4_9CHLO</name>
<dbReference type="GeneID" id="20160090"/>
<proteinExistence type="predicted"/>
<feature type="domain" description="Reverse transcriptase N-terminal" evidence="1">
    <location>
        <begin position="27"/>
        <end position="108"/>
    </location>
</feature>
<dbReference type="InterPro" id="IPR025960">
    <property type="entry name" value="RVT_N"/>
</dbReference>
<dbReference type="GO" id="GO:0003964">
    <property type="term" value="F:RNA-directed DNA polymerase activity"/>
    <property type="evidence" value="ECO:0007669"/>
    <property type="project" value="UniProtKB-KW"/>
</dbReference>
<evidence type="ECO:0000313" key="2">
    <source>
        <dbReference type="EMBL" id="AIK29090.1"/>
    </source>
</evidence>
<keyword evidence="2" id="KW-0548">Nucleotidyltransferase</keyword>
<geneLocation type="mitochondrion" evidence="2"/>
<keyword evidence="2" id="KW-0496">Mitochondrion</keyword>
<keyword evidence="2" id="KW-0808">Transferase</keyword>
<dbReference type="AlphaFoldDB" id="A0A076VFW4"/>
<sequence length="142" mass="16027">MREPVTCWTKLETMKSNTNINVDTSRWHDIDWLECQQKVQHLQYKIVVAFNKGEIGEVKQLQHNLTKSFAARALAVRAVSNNPGSKTPGVDNVVWQTPTEKWNAILELGLQSTQSSIVLESLQTTKRALFDESGSLKTDCNL</sequence>
<dbReference type="EMBL" id="KJ806266">
    <property type="protein sequence ID" value="AIK29090.1"/>
    <property type="molecule type" value="Genomic_DNA"/>
</dbReference>